<feature type="domain" description="Ubiquitin-like" evidence="2">
    <location>
        <begin position="262"/>
        <end position="339"/>
    </location>
</feature>
<evidence type="ECO:0000256" key="1">
    <source>
        <dbReference type="SAM" id="MobiDB-lite"/>
    </source>
</evidence>
<dbReference type="EMBL" id="KV875097">
    <property type="protein sequence ID" value="OIW29471.1"/>
    <property type="molecule type" value="Genomic_DNA"/>
</dbReference>
<reference evidence="3 4" key="1">
    <citation type="submission" date="2016-10" db="EMBL/GenBank/DDBJ databases">
        <title>Draft genome sequence of Coniochaeta ligniaria NRRL30616, a lignocellulolytic fungus for bioabatement of inhibitors in plant biomass hydrolysates.</title>
        <authorList>
            <consortium name="DOE Joint Genome Institute"/>
            <person name="Jimenez D.J."/>
            <person name="Hector R.E."/>
            <person name="Riley R."/>
            <person name="Sun H."/>
            <person name="Grigoriev I.V."/>
            <person name="Van Elsas J.D."/>
            <person name="Nichols N.N."/>
        </authorList>
    </citation>
    <scope>NUCLEOTIDE SEQUENCE [LARGE SCALE GENOMIC DNA]</scope>
    <source>
        <strain evidence="3 4">NRRL 30616</strain>
    </source>
</reference>
<feature type="compositionally biased region" description="Polar residues" evidence="1">
    <location>
        <begin position="475"/>
        <end position="486"/>
    </location>
</feature>
<evidence type="ECO:0000259" key="2">
    <source>
        <dbReference type="Pfam" id="PF22893"/>
    </source>
</evidence>
<organism evidence="3 4">
    <name type="scientific">Coniochaeta ligniaria NRRL 30616</name>
    <dbReference type="NCBI Taxonomy" id="1408157"/>
    <lineage>
        <taxon>Eukaryota</taxon>
        <taxon>Fungi</taxon>
        <taxon>Dikarya</taxon>
        <taxon>Ascomycota</taxon>
        <taxon>Pezizomycotina</taxon>
        <taxon>Sordariomycetes</taxon>
        <taxon>Sordariomycetidae</taxon>
        <taxon>Coniochaetales</taxon>
        <taxon>Coniochaetaceae</taxon>
        <taxon>Coniochaeta</taxon>
    </lineage>
</organism>
<dbReference type="InterPro" id="IPR054464">
    <property type="entry name" value="ULD_fung"/>
</dbReference>
<dbReference type="InParanoid" id="A0A1J7IPC6"/>
<dbReference type="OrthoDB" id="3045089at2759"/>
<evidence type="ECO:0000313" key="4">
    <source>
        <dbReference type="Proteomes" id="UP000182658"/>
    </source>
</evidence>
<dbReference type="Proteomes" id="UP000182658">
    <property type="component" value="Unassembled WGS sequence"/>
</dbReference>
<name>A0A1J7IPC6_9PEZI</name>
<protein>
    <recommendedName>
        <fullName evidence="2">Ubiquitin-like domain-containing protein</fullName>
    </recommendedName>
</protein>
<gene>
    <name evidence="3" type="ORF">CONLIGDRAFT_328831</name>
</gene>
<proteinExistence type="predicted"/>
<keyword evidence="4" id="KW-1185">Reference proteome</keyword>
<dbReference type="PANTHER" id="PTHR38886:SF1">
    <property type="entry name" value="NACHT-NTPASE AND P-LOOP NTPASES N-TERMINAL DOMAIN-CONTAINING PROTEIN"/>
    <property type="match status" value="1"/>
</dbReference>
<accession>A0A1J7IPC6</accession>
<dbReference type="Pfam" id="PF22893">
    <property type="entry name" value="ULD_2"/>
    <property type="match status" value="1"/>
</dbReference>
<feature type="region of interest" description="Disordered" evidence="1">
    <location>
        <begin position="466"/>
        <end position="486"/>
    </location>
</feature>
<evidence type="ECO:0000313" key="3">
    <source>
        <dbReference type="EMBL" id="OIW29471.1"/>
    </source>
</evidence>
<dbReference type="STRING" id="1408157.A0A1J7IPC6"/>
<dbReference type="PANTHER" id="PTHR38886">
    <property type="entry name" value="SESA DOMAIN-CONTAINING PROTEIN"/>
    <property type="match status" value="1"/>
</dbReference>
<dbReference type="AlphaFoldDB" id="A0A1J7IPC6"/>
<sequence>MSATFTFGSLGDIITISQLVYQLARALDDSRGSSKSYQELRKDLDVFGQILVQLIAAFEMFDSSAWLSNIDTITRSVVADCAGMIKDALDHLAKYDSSLRPGGSGNRVKDTFNKVKWLGEKQNIEELREKLRTGSERITMLLNIASKVSARLDCRTMLSRIDDMDQILKDQQKCYEATANHLEAQLEKSHRKIYYRLDSIQAAVDNEQGGIQMLLLFTKSSLCAVKGVQQMLGQVFQAVLSLHDLVSRTVYFRSLDPTKGLPIILEDALGNVREVPLNWLHSWEGLHDIILHSFENQKGYRLVQRKQYALEDGTTSQELDLRRPFSLRRGMKINMSMIFPGTGSPVCPRCRRGETAGNAREGQYSQCATQGCGFLFMRFELLQQATSQAAMAAGTGSSKQRIELLDEEPSDFCRVRLFLRRQKQRSYMDERDLDRIIACRGTHDHVFIKRAEAEVRRTMRIEAIRREEEERRTASSLQEAPVSQSD</sequence>